<comment type="subcellular location">
    <subcellularLocation>
        <location evidence="1 9">Cell membrane</location>
        <topology evidence="1 9">Multi-pass membrane protein</topology>
    </subcellularLocation>
</comment>
<protein>
    <submittedName>
        <fullName evidence="12">Glutamine ABC transporter substrate-binding protein</fullName>
    </submittedName>
</protein>
<feature type="domain" description="ABC transmembrane type-1" evidence="11">
    <location>
        <begin position="313"/>
        <end position="514"/>
    </location>
</feature>
<gene>
    <name evidence="12" type="ORF">MM59RIKEN_00790</name>
</gene>
<dbReference type="PROSITE" id="PS50928">
    <property type="entry name" value="ABC_TM1"/>
    <property type="match status" value="1"/>
</dbReference>
<evidence type="ECO:0000256" key="3">
    <source>
        <dbReference type="ARBA" id="ARBA00022448"/>
    </source>
</evidence>
<dbReference type="PANTHER" id="PTHR30614:SF20">
    <property type="entry name" value="GLUTAMINE TRANSPORT SYSTEM PERMEASE PROTEIN GLNP"/>
    <property type="match status" value="1"/>
</dbReference>
<dbReference type="Pfam" id="PF00528">
    <property type="entry name" value="BPD_transp_1"/>
    <property type="match status" value="1"/>
</dbReference>
<dbReference type="PANTHER" id="PTHR30614">
    <property type="entry name" value="MEMBRANE COMPONENT OF AMINO ACID ABC TRANSPORTER"/>
    <property type="match status" value="1"/>
</dbReference>
<dbReference type="KEGG" id="pfaa:MM59RIKEN_00790"/>
<keyword evidence="6" id="KW-0029">Amino-acid transport</keyword>
<dbReference type="InterPro" id="IPR035906">
    <property type="entry name" value="MetI-like_sf"/>
</dbReference>
<keyword evidence="3 9" id="KW-0813">Transport</keyword>
<feature type="transmembrane region" description="Helical" evidence="9">
    <location>
        <begin position="361"/>
        <end position="382"/>
    </location>
</feature>
<feature type="transmembrane region" description="Helical" evidence="9">
    <location>
        <begin position="489"/>
        <end position="514"/>
    </location>
</feature>
<keyword evidence="10" id="KW-0732">Signal</keyword>
<keyword evidence="5 9" id="KW-0812">Transmembrane</keyword>
<dbReference type="SMART" id="SM00062">
    <property type="entry name" value="PBPb"/>
    <property type="match status" value="1"/>
</dbReference>
<dbReference type="Pfam" id="PF00497">
    <property type="entry name" value="SBP_bac_3"/>
    <property type="match status" value="1"/>
</dbReference>
<reference evidence="12" key="1">
    <citation type="submission" date="2020-09" db="EMBL/GenBank/DDBJ databases">
        <title>New species isolated from human feces.</title>
        <authorList>
            <person name="Kitahara M."/>
            <person name="Shigeno Y."/>
            <person name="Shime M."/>
            <person name="Matsumoto Y."/>
            <person name="Nakamura S."/>
            <person name="Motooka D."/>
            <person name="Fukuoka S."/>
            <person name="Nishikawa H."/>
            <person name="Benno Y."/>
        </authorList>
    </citation>
    <scope>NUCLEOTIDE SEQUENCE</scope>
    <source>
        <strain evidence="12">MM59</strain>
    </source>
</reference>
<dbReference type="SUPFAM" id="SSF161098">
    <property type="entry name" value="MetI-like"/>
    <property type="match status" value="1"/>
</dbReference>
<dbReference type="InterPro" id="IPR010065">
    <property type="entry name" value="AA_ABC_transptr_permease_3TM"/>
</dbReference>
<dbReference type="InterPro" id="IPR043429">
    <property type="entry name" value="ArtM/GltK/GlnP/TcyL/YhdX-like"/>
</dbReference>
<evidence type="ECO:0000256" key="8">
    <source>
        <dbReference type="ARBA" id="ARBA00023136"/>
    </source>
</evidence>
<dbReference type="CDD" id="cd06261">
    <property type="entry name" value="TM_PBP2"/>
    <property type="match status" value="1"/>
</dbReference>
<evidence type="ECO:0000256" key="2">
    <source>
        <dbReference type="ARBA" id="ARBA00010072"/>
    </source>
</evidence>
<dbReference type="InterPro" id="IPR001638">
    <property type="entry name" value="Solute-binding_3/MltF_N"/>
</dbReference>
<evidence type="ECO:0000256" key="9">
    <source>
        <dbReference type="RuleBase" id="RU363032"/>
    </source>
</evidence>
<accession>A0A810Q3Y9</accession>
<dbReference type="InterPro" id="IPR000515">
    <property type="entry name" value="MetI-like"/>
</dbReference>
<dbReference type="SUPFAM" id="SSF53850">
    <property type="entry name" value="Periplasmic binding protein-like II"/>
    <property type="match status" value="1"/>
</dbReference>
<evidence type="ECO:0000259" key="11">
    <source>
        <dbReference type="PROSITE" id="PS50928"/>
    </source>
</evidence>
<evidence type="ECO:0000256" key="5">
    <source>
        <dbReference type="ARBA" id="ARBA00022692"/>
    </source>
</evidence>
<evidence type="ECO:0000313" key="12">
    <source>
        <dbReference type="EMBL" id="BCK82760.1"/>
    </source>
</evidence>
<dbReference type="GO" id="GO:0022857">
    <property type="term" value="F:transmembrane transporter activity"/>
    <property type="evidence" value="ECO:0007669"/>
    <property type="project" value="InterPro"/>
</dbReference>
<dbReference type="NCBIfam" id="TIGR01726">
    <property type="entry name" value="HEQRo_perm_3TM"/>
    <property type="match status" value="1"/>
</dbReference>
<name>A0A810Q3Y9_9FIRM</name>
<keyword evidence="7 9" id="KW-1133">Transmembrane helix</keyword>
<evidence type="ECO:0000256" key="1">
    <source>
        <dbReference type="ARBA" id="ARBA00004651"/>
    </source>
</evidence>
<evidence type="ECO:0000256" key="6">
    <source>
        <dbReference type="ARBA" id="ARBA00022970"/>
    </source>
</evidence>
<evidence type="ECO:0000256" key="10">
    <source>
        <dbReference type="SAM" id="SignalP"/>
    </source>
</evidence>
<dbReference type="EMBL" id="AP023420">
    <property type="protein sequence ID" value="BCK82760.1"/>
    <property type="molecule type" value="Genomic_DNA"/>
</dbReference>
<dbReference type="RefSeq" id="WP_213542381.1">
    <property type="nucleotide sequence ID" value="NZ_AP023420.1"/>
</dbReference>
<evidence type="ECO:0000256" key="4">
    <source>
        <dbReference type="ARBA" id="ARBA00022475"/>
    </source>
</evidence>
<keyword evidence="4" id="KW-1003">Cell membrane</keyword>
<keyword evidence="13" id="KW-1185">Reference proteome</keyword>
<dbReference type="AlphaFoldDB" id="A0A810Q3Y9"/>
<dbReference type="GO" id="GO:0006865">
    <property type="term" value="P:amino acid transport"/>
    <property type="evidence" value="ECO:0007669"/>
    <property type="project" value="UniProtKB-KW"/>
</dbReference>
<dbReference type="Gene3D" id="1.10.3720.10">
    <property type="entry name" value="MetI-like"/>
    <property type="match status" value="1"/>
</dbReference>
<dbReference type="Proteomes" id="UP000679848">
    <property type="component" value="Chromosome"/>
</dbReference>
<proteinExistence type="inferred from homology"/>
<organism evidence="12 13">
    <name type="scientific">Pusillibacter faecalis</name>
    <dbReference type="NCBI Taxonomy" id="2714358"/>
    <lineage>
        <taxon>Bacteria</taxon>
        <taxon>Bacillati</taxon>
        <taxon>Bacillota</taxon>
        <taxon>Clostridia</taxon>
        <taxon>Eubacteriales</taxon>
        <taxon>Oscillospiraceae</taxon>
        <taxon>Pusillibacter</taxon>
    </lineage>
</organism>
<dbReference type="GO" id="GO:0043190">
    <property type="term" value="C:ATP-binding cassette (ABC) transporter complex"/>
    <property type="evidence" value="ECO:0007669"/>
    <property type="project" value="InterPro"/>
</dbReference>
<evidence type="ECO:0000256" key="7">
    <source>
        <dbReference type="ARBA" id="ARBA00022989"/>
    </source>
</evidence>
<keyword evidence="8 9" id="KW-0472">Membrane</keyword>
<evidence type="ECO:0000313" key="13">
    <source>
        <dbReference type="Proteomes" id="UP000679848"/>
    </source>
</evidence>
<feature type="signal peptide" evidence="10">
    <location>
        <begin position="1"/>
        <end position="31"/>
    </location>
</feature>
<feature type="chain" id="PRO_5032513830" evidence="10">
    <location>
        <begin position="32"/>
        <end position="533"/>
    </location>
</feature>
<dbReference type="Gene3D" id="3.40.190.10">
    <property type="entry name" value="Periplasmic binding protein-like II"/>
    <property type="match status" value="2"/>
</dbReference>
<feature type="transmembrane region" description="Helical" evidence="9">
    <location>
        <begin position="315"/>
        <end position="340"/>
    </location>
</feature>
<feature type="transmembrane region" description="Helical" evidence="9">
    <location>
        <begin position="394"/>
        <end position="411"/>
    </location>
</feature>
<comment type="similarity">
    <text evidence="2">Belongs to the binding-protein-dependent transport system permease family. HisMQ subfamily.</text>
</comment>
<sequence>MKSECDKPRIPRLCLLFAMMVVLLSAPTALAVEEPEAPRILRVGFEGMTVPCNWTQSDDSNGAIPITGTDQYLCGFEVAYMKQVCALAGYEIEAYKFDWDGLMMAVPSGKVDCAISMIVPTDDRRQTMAFTAPYYYADTVAVVRRDGPFAQADSVEDLRGARATSMLNTLWYSVQIDRIPDVNKRPAMESVPTLVVALQSDKVDVILLDRPTAEGVIAANADLVIAPMEGTGNFNASRDETAVAIGVGLSDLELLTDLNRAISQIPQAELEQMIDDACAYQPLEQSGDVSTLSFFEMVRLLIGRYGPVFLEGAGVAAFLAVFGTLLGTVIGCTTGAFSSIPVSSESPAWKRWLLRAVRGIVALYVWLFRGTPMMVQAMVIYYGAAQLLGWDMDPLWAGLFIVSINTGAYMSETMRGGIQSVDAGQDEGAEAIGMGRGQTMFLVILPQAFRSIIPQVGNYLISNIKDTSMLSVITVGELFYRGREAAGQYFRFFEVFLIVSCIYLFMTTVATLLLRLVEKKLSGPKNYDMCDNR</sequence>